<reference evidence="1" key="1">
    <citation type="submission" date="2019-12" db="EMBL/GenBank/DDBJ databases">
        <title>Genome sequencing and annotation of Brassica cretica.</title>
        <authorList>
            <person name="Studholme D.J."/>
            <person name="Sarris P."/>
        </authorList>
    </citation>
    <scope>NUCLEOTIDE SEQUENCE</scope>
    <source>
        <strain evidence="1">PFS-109/04</strain>
        <tissue evidence="1">Leaf</tissue>
    </source>
</reference>
<sequence length="376" mass="41481">MRGAHGDDMLFVNEKVPSQLSSNDSVAYNACSPHHNSLNKPVAKILFPEIKTSKLKGAHSLLVPSQLSSNDSVAYNACSPHHNSLNKPVAKILFPEIKTSKLKGAHSLLVKIFARAGDFQNQVQPLEEALNRMSMPVVEYEKYSLQEDTSLVTVIGETFDQLVLNCPENVLLEVSNENESWFCGGEAAGSSSTTSMYGGVKELKSVTLQELNSCVLNSTPHVAKLLFPEIKTSELKGAQSTANVYIYCYIKIENLAMPFLTLLRIEDANKTAVTAFDNNLNSKTCGSMPIVEYERYSLQEDTSLVTVIGETFDQLVLNCPENVLLERRPLGFCFERTVHPKQQSHLQRTNLYRDGKLVPMLTEAGAINAKAGTTYS</sequence>
<accession>A0A8S9S413</accession>
<gene>
    <name evidence="1" type="ORF">F2Q69_00029877</name>
</gene>
<dbReference type="EMBL" id="QGKX02000088">
    <property type="protein sequence ID" value="KAF3587907.1"/>
    <property type="molecule type" value="Genomic_DNA"/>
</dbReference>
<organism evidence="1 2">
    <name type="scientific">Brassica cretica</name>
    <name type="common">Mustard</name>
    <dbReference type="NCBI Taxonomy" id="69181"/>
    <lineage>
        <taxon>Eukaryota</taxon>
        <taxon>Viridiplantae</taxon>
        <taxon>Streptophyta</taxon>
        <taxon>Embryophyta</taxon>
        <taxon>Tracheophyta</taxon>
        <taxon>Spermatophyta</taxon>
        <taxon>Magnoliopsida</taxon>
        <taxon>eudicotyledons</taxon>
        <taxon>Gunneridae</taxon>
        <taxon>Pentapetalae</taxon>
        <taxon>rosids</taxon>
        <taxon>malvids</taxon>
        <taxon>Brassicales</taxon>
        <taxon>Brassicaceae</taxon>
        <taxon>Brassiceae</taxon>
        <taxon>Brassica</taxon>
    </lineage>
</organism>
<dbReference type="Proteomes" id="UP000712600">
    <property type="component" value="Unassembled WGS sequence"/>
</dbReference>
<proteinExistence type="predicted"/>
<evidence type="ECO:0000313" key="2">
    <source>
        <dbReference type="Proteomes" id="UP000712600"/>
    </source>
</evidence>
<evidence type="ECO:0000313" key="1">
    <source>
        <dbReference type="EMBL" id="KAF3587907.1"/>
    </source>
</evidence>
<protein>
    <submittedName>
        <fullName evidence="1">Uncharacterized protein</fullName>
    </submittedName>
</protein>
<dbReference type="AlphaFoldDB" id="A0A8S9S413"/>
<comment type="caution">
    <text evidence="1">The sequence shown here is derived from an EMBL/GenBank/DDBJ whole genome shotgun (WGS) entry which is preliminary data.</text>
</comment>
<name>A0A8S9S413_BRACR</name>